<name>A0A5D9C1S2_9SPHN</name>
<keyword evidence="2" id="KW-1185">Reference proteome</keyword>
<dbReference type="AlphaFoldDB" id="A0A5D9C1S2"/>
<gene>
    <name evidence="1" type="ORF">FYJ91_11310</name>
</gene>
<dbReference type="Proteomes" id="UP000322077">
    <property type="component" value="Unassembled WGS sequence"/>
</dbReference>
<evidence type="ECO:0000313" key="1">
    <source>
        <dbReference type="EMBL" id="TZG25606.1"/>
    </source>
</evidence>
<organism evidence="1 2">
    <name type="scientific">Sphingomonas montanisoli</name>
    <dbReference type="NCBI Taxonomy" id="2606412"/>
    <lineage>
        <taxon>Bacteria</taxon>
        <taxon>Pseudomonadati</taxon>
        <taxon>Pseudomonadota</taxon>
        <taxon>Alphaproteobacteria</taxon>
        <taxon>Sphingomonadales</taxon>
        <taxon>Sphingomonadaceae</taxon>
        <taxon>Sphingomonas</taxon>
    </lineage>
</organism>
<dbReference type="EMBL" id="VTOU01000003">
    <property type="protein sequence ID" value="TZG25606.1"/>
    <property type="molecule type" value="Genomic_DNA"/>
</dbReference>
<sequence length="158" mass="17044">MTAQPAIHGKRRTFAVSDAVDTLGASLAAIREADGLTWKDVGRVLGRSEDQAAQYAKGTAEMGFTSFLLGLREWNGRFGADVLAMIGVKSVPLDSEDMTDNERLAKLLHLAHLLSLALLDDGQVDDDELRLIGSKALDDAARGIEALRQRLSALRAND</sequence>
<evidence type="ECO:0000313" key="2">
    <source>
        <dbReference type="Proteomes" id="UP000322077"/>
    </source>
</evidence>
<dbReference type="RefSeq" id="WP_149522414.1">
    <property type="nucleotide sequence ID" value="NZ_VTOU01000003.1"/>
</dbReference>
<reference evidence="1 2" key="1">
    <citation type="submission" date="2019-08" db="EMBL/GenBank/DDBJ databases">
        <authorList>
            <person name="Wang G."/>
            <person name="Xu Z."/>
        </authorList>
    </citation>
    <scope>NUCLEOTIDE SEQUENCE [LARGE SCALE GENOMIC DNA]</scope>
    <source>
        <strain evidence="1 2">ZX</strain>
    </source>
</reference>
<proteinExistence type="predicted"/>
<comment type="caution">
    <text evidence="1">The sequence shown here is derived from an EMBL/GenBank/DDBJ whole genome shotgun (WGS) entry which is preliminary data.</text>
</comment>
<protein>
    <submittedName>
        <fullName evidence="1">Uncharacterized protein</fullName>
    </submittedName>
</protein>
<accession>A0A5D9C1S2</accession>